<dbReference type="GO" id="GO:0016020">
    <property type="term" value="C:membrane"/>
    <property type="evidence" value="ECO:0007669"/>
    <property type="project" value="InterPro"/>
</dbReference>
<dbReference type="GO" id="GO:0005524">
    <property type="term" value="F:ATP binding"/>
    <property type="evidence" value="ECO:0007669"/>
    <property type="project" value="UniProtKB-KW"/>
</dbReference>
<feature type="transmembrane region" description="Helical" evidence="7">
    <location>
        <begin position="20"/>
        <end position="39"/>
    </location>
</feature>
<feature type="transmembrane region" description="Helical" evidence="7">
    <location>
        <begin position="102"/>
        <end position="124"/>
    </location>
</feature>
<sequence>MDVLFATLSLCYILGVARNATFIIFPVIASLYIFIFFYGSKIEKANSVYLKFMDKRIKTVSELFSSIKSVKFMALEKDYLEKINTARKQELKANLSLVKHQSIMDAVSAIGSALLSVAVFTIAYLCFPQGTLNVQTTFGCLSVFSMIQSPMTFVIVNIGVLFQSKESIDRVLKSLNASEVDKSQNSITKSNILNNNDAASIELVNCVVEWPGTKSESVVALKNISISVPKNTRLTIIGQVGSGKTALVNTILGEMKITSRSKAESIGKISFAPQEPWIFNGTCMENVVFNSKFDAEWYNKVIKACCLDLDFCNFKKGDQMLVGEKGLKLSGGQRQRIGLARAIYAKSEIVVLDDPLSAGKIIN</sequence>
<dbReference type="PANTHER" id="PTHR24223">
    <property type="entry name" value="ATP-BINDING CASSETTE SUB-FAMILY C"/>
    <property type="match status" value="1"/>
</dbReference>
<dbReference type="InterPro" id="IPR003439">
    <property type="entry name" value="ABC_transporter-like_ATP-bd"/>
</dbReference>
<dbReference type="SUPFAM" id="SSF90123">
    <property type="entry name" value="ABC transporter transmembrane region"/>
    <property type="match status" value="1"/>
</dbReference>
<dbReference type="InterPro" id="IPR017871">
    <property type="entry name" value="ABC_transporter-like_CS"/>
</dbReference>
<evidence type="ECO:0000259" key="8">
    <source>
        <dbReference type="PROSITE" id="PS50929"/>
    </source>
</evidence>
<dbReference type="Proteomes" id="UP001211065">
    <property type="component" value="Unassembled WGS sequence"/>
</dbReference>
<gene>
    <name evidence="9" type="ORF">HK099_007179</name>
</gene>
<dbReference type="PROSITE" id="PS00211">
    <property type="entry name" value="ABC_TRANSPORTER_1"/>
    <property type="match status" value="1"/>
</dbReference>
<dbReference type="PROSITE" id="PS50929">
    <property type="entry name" value="ABC_TM1F"/>
    <property type="match status" value="1"/>
</dbReference>
<dbReference type="GO" id="GO:0140359">
    <property type="term" value="F:ABC-type transporter activity"/>
    <property type="evidence" value="ECO:0007669"/>
    <property type="project" value="InterPro"/>
</dbReference>
<comment type="caution">
    <text evidence="9">The sequence shown here is derived from an EMBL/GenBank/DDBJ whole genome shotgun (WGS) entry which is preliminary data.</text>
</comment>
<protein>
    <recommendedName>
        <fullName evidence="8">ABC transmembrane type-1 domain-containing protein</fullName>
    </recommendedName>
</protein>
<evidence type="ECO:0000313" key="9">
    <source>
        <dbReference type="EMBL" id="KAJ3213798.1"/>
    </source>
</evidence>
<dbReference type="Pfam" id="PF00664">
    <property type="entry name" value="ABC_membrane"/>
    <property type="match status" value="1"/>
</dbReference>
<dbReference type="GO" id="GO:0016887">
    <property type="term" value="F:ATP hydrolysis activity"/>
    <property type="evidence" value="ECO:0007669"/>
    <property type="project" value="InterPro"/>
</dbReference>
<name>A0AAD5XYM6_9FUNG</name>
<keyword evidence="10" id="KW-1185">Reference proteome</keyword>
<dbReference type="InterPro" id="IPR011527">
    <property type="entry name" value="ABC1_TM_dom"/>
</dbReference>
<dbReference type="InterPro" id="IPR027417">
    <property type="entry name" value="P-loop_NTPase"/>
</dbReference>
<keyword evidence="6 7" id="KW-0472">Membrane</keyword>
<evidence type="ECO:0000256" key="2">
    <source>
        <dbReference type="ARBA" id="ARBA00022692"/>
    </source>
</evidence>
<dbReference type="PANTHER" id="PTHR24223:SF399">
    <property type="entry name" value="ABC TRANSPORTER ATNG"/>
    <property type="match status" value="1"/>
</dbReference>
<dbReference type="InterPro" id="IPR036640">
    <property type="entry name" value="ABC1_TM_sf"/>
</dbReference>
<evidence type="ECO:0000313" key="10">
    <source>
        <dbReference type="Proteomes" id="UP001211065"/>
    </source>
</evidence>
<evidence type="ECO:0000256" key="6">
    <source>
        <dbReference type="ARBA" id="ARBA00023136"/>
    </source>
</evidence>
<evidence type="ECO:0000256" key="4">
    <source>
        <dbReference type="ARBA" id="ARBA00022840"/>
    </source>
</evidence>
<keyword evidence="4" id="KW-0067">ATP-binding</keyword>
<accession>A0AAD5XYM6</accession>
<keyword evidence="5 7" id="KW-1133">Transmembrane helix</keyword>
<dbReference type="EMBL" id="JADGJW010000675">
    <property type="protein sequence ID" value="KAJ3213798.1"/>
    <property type="molecule type" value="Genomic_DNA"/>
</dbReference>
<dbReference type="SUPFAM" id="SSF52540">
    <property type="entry name" value="P-loop containing nucleoside triphosphate hydrolases"/>
    <property type="match status" value="1"/>
</dbReference>
<keyword evidence="2 7" id="KW-0812">Transmembrane</keyword>
<dbReference type="Gene3D" id="3.40.50.300">
    <property type="entry name" value="P-loop containing nucleotide triphosphate hydrolases"/>
    <property type="match status" value="1"/>
</dbReference>
<feature type="transmembrane region" description="Helical" evidence="7">
    <location>
        <begin position="136"/>
        <end position="162"/>
    </location>
</feature>
<dbReference type="InterPro" id="IPR050173">
    <property type="entry name" value="ABC_transporter_C-like"/>
</dbReference>
<dbReference type="AlphaFoldDB" id="A0AAD5XYM6"/>
<evidence type="ECO:0000256" key="3">
    <source>
        <dbReference type="ARBA" id="ARBA00022741"/>
    </source>
</evidence>
<dbReference type="Gene3D" id="1.20.1560.10">
    <property type="entry name" value="ABC transporter type 1, transmembrane domain"/>
    <property type="match status" value="1"/>
</dbReference>
<dbReference type="Pfam" id="PF00005">
    <property type="entry name" value="ABC_tran"/>
    <property type="match status" value="1"/>
</dbReference>
<organism evidence="9 10">
    <name type="scientific">Clydaea vesicula</name>
    <dbReference type="NCBI Taxonomy" id="447962"/>
    <lineage>
        <taxon>Eukaryota</taxon>
        <taxon>Fungi</taxon>
        <taxon>Fungi incertae sedis</taxon>
        <taxon>Chytridiomycota</taxon>
        <taxon>Chytridiomycota incertae sedis</taxon>
        <taxon>Chytridiomycetes</taxon>
        <taxon>Lobulomycetales</taxon>
        <taxon>Lobulomycetaceae</taxon>
        <taxon>Clydaea</taxon>
    </lineage>
</organism>
<reference evidence="9" key="1">
    <citation type="submission" date="2020-05" db="EMBL/GenBank/DDBJ databases">
        <title>Phylogenomic resolution of chytrid fungi.</title>
        <authorList>
            <person name="Stajich J.E."/>
            <person name="Amses K."/>
            <person name="Simmons R."/>
            <person name="Seto K."/>
            <person name="Myers J."/>
            <person name="Bonds A."/>
            <person name="Quandt C.A."/>
            <person name="Barry K."/>
            <person name="Liu P."/>
            <person name="Grigoriev I."/>
            <person name="Longcore J.E."/>
            <person name="James T.Y."/>
        </authorList>
    </citation>
    <scope>NUCLEOTIDE SEQUENCE</scope>
    <source>
        <strain evidence="9">JEL0476</strain>
    </source>
</reference>
<evidence type="ECO:0000256" key="1">
    <source>
        <dbReference type="ARBA" id="ARBA00022448"/>
    </source>
</evidence>
<proteinExistence type="predicted"/>
<keyword evidence="3" id="KW-0547">Nucleotide-binding</keyword>
<keyword evidence="1" id="KW-0813">Transport</keyword>
<evidence type="ECO:0000256" key="7">
    <source>
        <dbReference type="SAM" id="Phobius"/>
    </source>
</evidence>
<feature type="domain" description="ABC transmembrane type-1" evidence="8">
    <location>
        <begin position="2"/>
        <end position="163"/>
    </location>
</feature>
<evidence type="ECO:0000256" key="5">
    <source>
        <dbReference type="ARBA" id="ARBA00022989"/>
    </source>
</evidence>